<dbReference type="InterPro" id="IPR012677">
    <property type="entry name" value="Nucleotide-bd_a/b_plait_sf"/>
</dbReference>
<dbReference type="PROSITE" id="PS50102">
    <property type="entry name" value="RRM"/>
    <property type="match status" value="2"/>
</dbReference>
<protein>
    <submittedName>
        <fullName evidence="5">RNA splicing factor</fullName>
    </submittedName>
</protein>
<dbReference type="CDD" id="cd00590">
    <property type="entry name" value="RRM_SF"/>
    <property type="match status" value="1"/>
</dbReference>
<keyword evidence="6" id="KW-1185">Reference proteome</keyword>
<name>A0AAV3S052_LITER</name>
<dbReference type="GO" id="GO:0009535">
    <property type="term" value="C:chloroplast thylakoid membrane"/>
    <property type="evidence" value="ECO:0007669"/>
    <property type="project" value="TreeGrafter"/>
</dbReference>
<evidence type="ECO:0000313" key="5">
    <source>
        <dbReference type="EMBL" id="GAA0187323.1"/>
    </source>
</evidence>
<dbReference type="InterPro" id="IPR000504">
    <property type="entry name" value="RRM_dom"/>
</dbReference>
<dbReference type="AlphaFoldDB" id="A0AAV3S052"/>
<dbReference type="PANTHER" id="PTHR48025:SF6">
    <property type="entry name" value="RRM DOMAIN-CONTAINING PROTEIN"/>
    <property type="match status" value="1"/>
</dbReference>
<dbReference type="SMART" id="SM00360">
    <property type="entry name" value="RRM"/>
    <property type="match status" value="2"/>
</dbReference>
<keyword evidence="1 2" id="KW-0694">RNA-binding</keyword>
<feature type="region of interest" description="Disordered" evidence="3">
    <location>
        <begin position="254"/>
        <end position="278"/>
    </location>
</feature>
<dbReference type="Pfam" id="PF00076">
    <property type="entry name" value="RRM_1"/>
    <property type="match status" value="2"/>
</dbReference>
<evidence type="ECO:0000313" key="6">
    <source>
        <dbReference type="Proteomes" id="UP001454036"/>
    </source>
</evidence>
<feature type="domain" description="RRM" evidence="4">
    <location>
        <begin position="84"/>
        <end position="161"/>
    </location>
</feature>
<accession>A0AAV3S052</accession>
<dbReference type="Gene3D" id="3.30.70.330">
    <property type="match status" value="2"/>
</dbReference>
<dbReference type="InterPro" id="IPR050502">
    <property type="entry name" value="Euk_RNA-bind_prot"/>
</dbReference>
<dbReference type="GO" id="GO:1901259">
    <property type="term" value="P:chloroplast rRNA processing"/>
    <property type="evidence" value="ECO:0007669"/>
    <property type="project" value="TreeGrafter"/>
</dbReference>
<sequence length="278" mass="30820">MAAIESALSIFGSIPSTHPKSCFNPKSFPSIRPHTFTSTPSIFSKPHFFTLKQSFLVQSAAEDVAVQELEQENSEQVQSVNQKRKLFVLNLPWTYTVVDIINLFGQCGTVSDVEIIKHKNGKSRGFAFITMATGEEAQAAIDKFDSSELLGRIIKVELAHKFKKPRPISSSLAPPRESRHKLYVSNLSWKARSTNLREFFSGFNPISARVVFDNPSGKSAGYGFVSFSTKEEAETAISSLDGKELMGRPIRLKFSEQNVEGKPESGSEDINEEHPAES</sequence>
<proteinExistence type="predicted"/>
<evidence type="ECO:0000256" key="2">
    <source>
        <dbReference type="PROSITE-ProRule" id="PRU00176"/>
    </source>
</evidence>
<comment type="caution">
    <text evidence="5">The sequence shown here is derived from an EMBL/GenBank/DDBJ whole genome shotgun (WGS) entry which is preliminary data.</text>
</comment>
<reference evidence="5 6" key="1">
    <citation type="submission" date="2024-01" db="EMBL/GenBank/DDBJ databases">
        <title>The complete chloroplast genome sequence of Lithospermum erythrorhizon: insights into the phylogenetic relationship among Boraginaceae species and the maternal lineages of purple gromwells.</title>
        <authorList>
            <person name="Okada T."/>
            <person name="Watanabe K."/>
        </authorList>
    </citation>
    <scope>NUCLEOTIDE SEQUENCE [LARGE SCALE GENOMIC DNA]</scope>
</reference>
<dbReference type="EMBL" id="BAABME010014595">
    <property type="protein sequence ID" value="GAA0187323.1"/>
    <property type="molecule type" value="Genomic_DNA"/>
</dbReference>
<feature type="domain" description="RRM" evidence="4">
    <location>
        <begin position="180"/>
        <end position="257"/>
    </location>
</feature>
<organism evidence="5 6">
    <name type="scientific">Lithospermum erythrorhizon</name>
    <name type="common">Purple gromwell</name>
    <name type="synonym">Lithospermum officinale var. erythrorhizon</name>
    <dbReference type="NCBI Taxonomy" id="34254"/>
    <lineage>
        <taxon>Eukaryota</taxon>
        <taxon>Viridiplantae</taxon>
        <taxon>Streptophyta</taxon>
        <taxon>Embryophyta</taxon>
        <taxon>Tracheophyta</taxon>
        <taxon>Spermatophyta</taxon>
        <taxon>Magnoliopsida</taxon>
        <taxon>eudicotyledons</taxon>
        <taxon>Gunneridae</taxon>
        <taxon>Pentapetalae</taxon>
        <taxon>asterids</taxon>
        <taxon>lamiids</taxon>
        <taxon>Boraginales</taxon>
        <taxon>Boraginaceae</taxon>
        <taxon>Boraginoideae</taxon>
        <taxon>Lithospermeae</taxon>
        <taxon>Lithospermum</taxon>
    </lineage>
</organism>
<dbReference type="Proteomes" id="UP001454036">
    <property type="component" value="Unassembled WGS sequence"/>
</dbReference>
<evidence type="ECO:0000256" key="1">
    <source>
        <dbReference type="ARBA" id="ARBA00022884"/>
    </source>
</evidence>
<dbReference type="InterPro" id="IPR035979">
    <property type="entry name" value="RBD_domain_sf"/>
</dbReference>
<evidence type="ECO:0000259" key="4">
    <source>
        <dbReference type="PROSITE" id="PS50102"/>
    </source>
</evidence>
<dbReference type="GO" id="GO:0003729">
    <property type="term" value="F:mRNA binding"/>
    <property type="evidence" value="ECO:0007669"/>
    <property type="project" value="TreeGrafter"/>
</dbReference>
<dbReference type="PANTHER" id="PTHR48025">
    <property type="entry name" value="OS02G0815200 PROTEIN"/>
    <property type="match status" value="1"/>
</dbReference>
<gene>
    <name evidence="5" type="ORF">LIER_34611</name>
</gene>
<dbReference type="SUPFAM" id="SSF54928">
    <property type="entry name" value="RNA-binding domain, RBD"/>
    <property type="match status" value="2"/>
</dbReference>
<evidence type="ECO:0000256" key="3">
    <source>
        <dbReference type="SAM" id="MobiDB-lite"/>
    </source>
</evidence>